<dbReference type="InterPro" id="IPR004358">
    <property type="entry name" value="Sig_transdc_His_kin-like_C"/>
</dbReference>
<keyword evidence="18" id="KW-0175">Coiled coil</keyword>
<dbReference type="InterPro" id="IPR036641">
    <property type="entry name" value="HPT_dom_sf"/>
</dbReference>
<keyword evidence="6" id="KW-0808">Transferase</keyword>
<keyword evidence="4" id="KW-1003">Cell membrane</keyword>
<dbReference type="SUPFAM" id="SSF55874">
    <property type="entry name" value="ATPase domain of HSP90 chaperone/DNA topoisomerase II/histidine kinase"/>
    <property type="match status" value="1"/>
</dbReference>
<dbReference type="CDD" id="cd00130">
    <property type="entry name" value="PAS"/>
    <property type="match status" value="2"/>
</dbReference>
<evidence type="ECO:0000256" key="2">
    <source>
        <dbReference type="ARBA" id="ARBA00004651"/>
    </source>
</evidence>
<dbReference type="InterPro" id="IPR005467">
    <property type="entry name" value="His_kinase_dom"/>
</dbReference>
<dbReference type="PANTHER" id="PTHR45339:SF1">
    <property type="entry name" value="HYBRID SIGNAL TRANSDUCTION HISTIDINE KINASE J"/>
    <property type="match status" value="1"/>
</dbReference>
<keyword evidence="7 17" id="KW-0812">Transmembrane</keyword>
<dbReference type="AlphaFoldDB" id="A0A3A3F0H4"/>
<dbReference type="GO" id="GO:0005886">
    <property type="term" value="C:plasma membrane"/>
    <property type="evidence" value="ECO:0007669"/>
    <property type="project" value="UniProtKB-SubCell"/>
</dbReference>
<accession>A0A3A3F0H4</accession>
<dbReference type="RefSeq" id="WP_119853614.1">
    <property type="nucleotide sequence ID" value="NZ_QYSE01000003.1"/>
</dbReference>
<dbReference type="SUPFAM" id="SSF55785">
    <property type="entry name" value="PYP-like sensor domain (PAS domain)"/>
    <property type="match status" value="2"/>
</dbReference>
<evidence type="ECO:0000256" key="12">
    <source>
        <dbReference type="ARBA" id="ARBA00023012"/>
    </source>
</evidence>
<dbReference type="InterPro" id="IPR013767">
    <property type="entry name" value="PAS_fold"/>
</dbReference>
<dbReference type="SUPFAM" id="SSF52172">
    <property type="entry name" value="CheY-like"/>
    <property type="match status" value="1"/>
</dbReference>
<keyword evidence="5 16" id="KW-0597">Phosphoprotein</keyword>
<dbReference type="PROSITE" id="PS50113">
    <property type="entry name" value="PAC"/>
    <property type="match status" value="2"/>
</dbReference>
<dbReference type="SMART" id="SM00388">
    <property type="entry name" value="HisKA"/>
    <property type="match status" value="1"/>
</dbReference>
<evidence type="ECO:0000259" key="20">
    <source>
        <dbReference type="PROSITE" id="PS50110"/>
    </source>
</evidence>
<comment type="catalytic activity">
    <reaction evidence="1">
        <text>ATP + protein L-histidine = ADP + protein N-phospho-L-histidine.</text>
        <dbReference type="EC" id="2.7.13.3"/>
    </reaction>
</comment>
<evidence type="ECO:0000256" key="15">
    <source>
        <dbReference type="ARBA" id="ARBA00070616"/>
    </source>
</evidence>
<evidence type="ECO:0000256" key="1">
    <source>
        <dbReference type="ARBA" id="ARBA00000085"/>
    </source>
</evidence>
<keyword evidence="13 17" id="KW-0472">Membrane</keyword>
<dbReference type="GO" id="GO:0006355">
    <property type="term" value="P:regulation of DNA-templated transcription"/>
    <property type="evidence" value="ECO:0007669"/>
    <property type="project" value="InterPro"/>
</dbReference>
<dbReference type="InterPro" id="IPR005330">
    <property type="entry name" value="MHYT_dom"/>
</dbReference>
<reference evidence="24 25" key="1">
    <citation type="submission" date="2018-09" db="EMBL/GenBank/DDBJ databases">
        <title>Identification of marine bacteria producing industrial enzymes.</title>
        <authorList>
            <person name="Cheng T.H."/>
            <person name="Saidin J."/>
            <person name="Muhd D.D."/>
            <person name="Isa M.N.M."/>
            <person name="Bakar M.F.A."/>
            <person name="Ismail N."/>
        </authorList>
    </citation>
    <scope>NUCLEOTIDE SEQUENCE [LARGE SCALE GENOMIC DNA]</scope>
    <source>
        <strain evidence="24 25">MNAD 1.6</strain>
    </source>
</reference>
<dbReference type="SUPFAM" id="SSF47226">
    <property type="entry name" value="Histidine-containing phosphotransfer domain, HPT domain"/>
    <property type="match status" value="1"/>
</dbReference>
<evidence type="ECO:0000256" key="9">
    <source>
        <dbReference type="ARBA" id="ARBA00022777"/>
    </source>
</evidence>
<dbReference type="InterPro" id="IPR001789">
    <property type="entry name" value="Sig_transdc_resp-reg_receiver"/>
</dbReference>
<gene>
    <name evidence="24" type="ORF">D4741_12885</name>
</gene>
<dbReference type="SUPFAM" id="SSF47384">
    <property type="entry name" value="Homodimeric domain of signal transducing histidine kinase"/>
    <property type="match status" value="1"/>
</dbReference>
<dbReference type="Pfam" id="PF00072">
    <property type="entry name" value="Response_reg"/>
    <property type="match status" value="1"/>
</dbReference>
<dbReference type="SMART" id="SM00091">
    <property type="entry name" value="PAS"/>
    <property type="match status" value="2"/>
</dbReference>
<dbReference type="PRINTS" id="PR00344">
    <property type="entry name" value="BCTRLSENSOR"/>
</dbReference>
<dbReference type="NCBIfam" id="TIGR00229">
    <property type="entry name" value="sensory_box"/>
    <property type="match status" value="2"/>
</dbReference>
<dbReference type="FunFam" id="3.30.450.20:FF:000060">
    <property type="entry name" value="Sensor protein FixL"/>
    <property type="match status" value="1"/>
</dbReference>
<feature type="modified residue" description="4-aspartylphosphate" evidence="16">
    <location>
        <position position="834"/>
    </location>
</feature>
<evidence type="ECO:0000256" key="8">
    <source>
        <dbReference type="ARBA" id="ARBA00022741"/>
    </source>
</evidence>
<feature type="transmembrane region" description="Helical" evidence="17">
    <location>
        <begin position="234"/>
        <end position="257"/>
    </location>
</feature>
<feature type="transmembrane region" description="Helical" evidence="17">
    <location>
        <begin position="159"/>
        <end position="180"/>
    </location>
</feature>
<evidence type="ECO:0000256" key="18">
    <source>
        <dbReference type="SAM" id="Coils"/>
    </source>
</evidence>
<keyword evidence="11 17" id="KW-1133">Transmembrane helix</keyword>
<dbReference type="Gene3D" id="3.30.565.10">
    <property type="entry name" value="Histidine kinase-like ATPase, C-terminal domain"/>
    <property type="match status" value="1"/>
</dbReference>
<feature type="domain" description="PAS" evidence="21">
    <location>
        <begin position="401"/>
        <end position="475"/>
    </location>
</feature>
<feature type="transmembrane region" description="Helical" evidence="17">
    <location>
        <begin position="192"/>
        <end position="214"/>
    </location>
</feature>
<comment type="caution">
    <text evidence="17">Lacks conserved residue(s) required for the propagation of feature annotation.</text>
</comment>
<dbReference type="Gene3D" id="1.10.287.130">
    <property type="match status" value="1"/>
</dbReference>
<feature type="domain" description="PAS" evidence="21">
    <location>
        <begin position="272"/>
        <end position="318"/>
    </location>
</feature>
<evidence type="ECO:0000259" key="19">
    <source>
        <dbReference type="PROSITE" id="PS50109"/>
    </source>
</evidence>
<comment type="function">
    <text evidence="14">Putative oxygen sensor; modulates the activity of FixJ, a transcriptional activator of nitrogen fixation fixK gene. FixL probably acts as a kinase that phosphorylates FixJ.</text>
</comment>
<feature type="coiled-coil region" evidence="18">
    <location>
        <begin position="521"/>
        <end position="548"/>
    </location>
</feature>
<comment type="caution">
    <text evidence="24">The sequence shown here is derived from an EMBL/GenBank/DDBJ whole genome shotgun (WGS) entry which is preliminary data.</text>
</comment>
<evidence type="ECO:0000259" key="22">
    <source>
        <dbReference type="PROSITE" id="PS50113"/>
    </source>
</evidence>
<dbReference type="Gene3D" id="3.40.50.2300">
    <property type="match status" value="1"/>
</dbReference>
<dbReference type="Pfam" id="PF08447">
    <property type="entry name" value="PAS_3"/>
    <property type="match status" value="1"/>
</dbReference>
<dbReference type="PANTHER" id="PTHR45339">
    <property type="entry name" value="HYBRID SIGNAL TRANSDUCTION HISTIDINE KINASE J"/>
    <property type="match status" value="1"/>
</dbReference>
<dbReference type="InterPro" id="IPR036890">
    <property type="entry name" value="HATPase_C_sf"/>
</dbReference>
<dbReference type="Pfam" id="PF00989">
    <property type="entry name" value="PAS"/>
    <property type="match status" value="1"/>
</dbReference>
<dbReference type="PROSITE" id="PS50110">
    <property type="entry name" value="RESPONSE_REGULATORY"/>
    <property type="match status" value="1"/>
</dbReference>
<evidence type="ECO:0000256" key="10">
    <source>
        <dbReference type="ARBA" id="ARBA00022840"/>
    </source>
</evidence>
<dbReference type="CDD" id="cd00082">
    <property type="entry name" value="HisKA"/>
    <property type="match status" value="1"/>
</dbReference>
<dbReference type="SMART" id="SM00387">
    <property type="entry name" value="HATPase_c"/>
    <property type="match status" value="1"/>
</dbReference>
<feature type="domain" description="MHYT" evidence="23">
    <location>
        <begin position="20"/>
        <end position="220"/>
    </location>
</feature>
<dbReference type="InterPro" id="IPR013655">
    <property type="entry name" value="PAS_fold_3"/>
</dbReference>
<dbReference type="FunFam" id="3.30.565.10:FF:000010">
    <property type="entry name" value="Sensor histidine kinase RcsC"/>
    <property type="match status" value="1"/>
</dbReference>
<feature type="transmembrane region" description="Helical" evidence="17">
    <location>
        <begin position="24"/>
        <end position="45"/>
    </location>
</feature>
<dbReference type="GO" id="GO:0000155">
    <property type="term" value="F:phosphorelay sensor kinase activity"/>
    <property type="evidence" value="ECO:0007669"/>
    <property type="project" value="InterPro"/>
</dbReference>
<dbReference type="EMBL" id="QYSE01000003">
    <property type="protein sequence ID" value="RJF34785.1"/>
    <property type="molecule type" value="Genomic_DNA"/>
</dbReference>
<keyword evidence="9" id="KW-0418">Kinase</keyword>
<keyword evidence="8" id="KW-0547">Nucleotide-binding</keyword>
<evidence type="ECO:0000256" key="16">
    <source>
        <dbReference type="PROSITE-ProRule" id="PRU00169"/>
    </source>
</evidence>
<dbReference type="EC" id="2.7.13.3" evidence="3"/>
<dbReference type="InterPro" id="IPR000014">
    <property type="entry name" value="PAS"/>
</dbReference>
<dbReference type="CDD" id="cd16922">
    <property type="entry name" value="HATPase_EvgS-ArcB-TorS-like"/>
    <property type="match status" value="1"/>
</dbReference>
<dbReference type="InterPro" id="IPR001610">
    <property type="entry name" value="PAC"/>
</dbReference>
<evidence type="ECO:0000256" key="5">
    <source>
        <dbReference type="ARBA" id="ARBA00022553"/>
    </source>
</evidence>
<dbReference type="PROSITE" id="PS50924">
    <property type="entry name" value="MHYT"/>
    <property type="match status" value="1"/>
</dbReference>
<feature type="transmembrane region" description="Helical" evidence="17">
    <location>
        <begin position="93"/>
        <end position="112"/>
    </location>
</feature>
<dbReference type="SMART" id="SM00448">
    <property type="entry name" value="REC"/>
    <property type="match status" value="1"/>
</dbReference>
<evidence type="ECO:0000256" key="11">
    <source>
        <dbReference type="ARBA" id="ARBA00022989"/>
    </source>
</evidence>
<dbReference type="Gene3D" id="3.30.450.20">
    <property type="entry name" value="PAS domain"/>
    <property type="match status" value="2"/>
</dbReference>
<dbReference type="Proteomes" id="UP000265938">
    <property type="component" value="Unassembled WGS sequence"/>
</dbReference>
<feature type="transmembrane region" description="Helical" evidence="17">
    <location>
        <begin position="57"/>
        <end position="81"/>
    </location>
</feature>
<feature type="transmembrane region" description="Helical" evidence="17">
    <location>
        <begin position="124"/>
        <end position="147"/>
    </location>
</feature>
<comment type="subcellular location">
    <subcellularLocation>
        <location evidence="2">Cell membrane</location>
        <topology evidence="2">Multi-pass membrane protein</topology>
    </subcellularLocation>
</comment>
<dbReference type="InterPro" id="IPR011006">
    <property type="entry name" value="CheY-like_superfamily"/>
</dbReference>
<feature type="domain" description="Histidine kinase" evidence="19">
    <location>
        <begin position="548"/>
        <end position="765"/>
    </location>
</feature>
<sequence length="1109" mass="122704">MLAKFFITDQDPSLIVSGIYDPSLVALSIATAIFAAYFSLHIIDLANRTQFDSYRKLGSATGALVMSGGIWSMHFIGMLAFSLCTTVEYDPTLTFFSFIPAFLACYTAFSFLKRKDLKQIPTTIKLLIGSVLLGSGIGAMHYSGMAAMQMSPLLRYDPAWFAASIVVAVALSFVGLYARFHLGEHFKKLTVLQTRIICAIIFGFAVAGMHYMGMAATRFVATSPLLSENVQTSQLTFIAISVSFATVLLTALVGIINGMVRFRLLLAEKSAEESRLDAILGTAIDGIVTINIHGIILSFNKSAETIFGWRQDEVLGKNVKLLMNDAIAAQHDGYLADSSRHEVKKVIGVNRNVFAKHKDGHLFPIRLGLGEVKQPNAETLFVGFITDLTEQRALQQSLEEKEKQYRTLMNNTPGAVFRCLLDEHWTMKFISPSVLELTGYEPDEFINNTITFAEIIDKKDESRINDAVTKAADTNSQYAVEYRIRHRNGKTVWVLEQGLVNEAAGESTKYIDGVLIDITARHEYEESLKKAKQEAEAAAQAKQSFMANMSHEIRTPMNAIIGFSDILMDSPLSKEQQKHIITVNKSARSLLHLLNEVLDSAKLEKGKLDIHAEHFNLQALLDNIVSTFWLEAKRKDILLDLIIADNVAPIYIGDESRIRQVMNNLIGNAIKFTEQGSVTITVSQTQNKQLFFEVQDSGIGIAKHRLDAIFQPFEQADGTMTRRFGGTGLGTTISKQLVELMGGSIGAISEEGKGSCFYFSLPLQEGDISQVDTLTCDQLNLPKLRILVVDDIEQNVELLNILLSQAGHTISTAHNGLEAIAAFEQLSFDVILMDIHMPECDGITACKEIREIEKIRCLKITPIIALTASVLQQDKITTKQAGMNGFANKPVDINQLNHEIAKVLGLEVNKITNNKVGDEKKHINYDKGVLMWGSKEKLNTEIGLFLSNHQQSILRLTEPMLSEEEQKAILHTLKGVAGNLALAKLLYLLSNAEKEREKESFPTLIAECEQEWQTLIALLADQPQSSSQQQPIHETSLGAFISQIEALQAQAEHAEIDDDLLSLVQSQAPATYQDQVVEICAHFENFDFDAASTALSALKHTLQAAKEHV</sequence>
<evidence type="ECO:0000256" key="7">
    <source>
        <dbReference type="ARBA" id="ARBA00022692"/>
    </source>
</evidence>
<organism evidence="24 25">
    <name type="scientific">Pseudoalteromonas gelatinilytica</name>
    <dbReference type="NCBI Taxonomy" id="1703256"/>
    <lineage>
        <taxon>Bacteria</taxon>
        <taxon>Pseudomonadati</taxon>
        <taxon>Pseudomonadota</taxon>
        <taxon>Gammaproteobacteria</taxon>
        <taxon>Alteromonadales</taxon>
        <taxon>Pseudoalteromonadaceae</taxon>
        <taxon>Pseudoalteromonas</taxon>
    </lineage>
</organism>
<dbReference type="InterPro" id="IPR003594">
    <property type="entry name" value="HATPase_dom"/>
</dbReference>
<dbReference type="PROSITE" id="PS50109">
    <property type="entry name" value="HIS_KIN"/>
    <property type="match status" value="1"/>
</dbReference>
<dbReference type="CDD" id="cd17546">
    <property type="entry name" value="REC_hyHK_CKI1_RcsC-like"/>
    <property type="match status" value="1"/>
</dbReference>
<dbReference type="FunFam" id="1.10.287.130:FF:000004">
    <property type="entry name" value="Ethylene receptor 1"/>
    <property type="match status" value="1"/>
</dbReference>
<feature type="transmembrane region" description="Helical" evidence="17">
    <location>
        <begin position="278"/>
        <end position="299"/>
    </location>
</feature>
<evidence type="ECO:0000313" key="24">
    <source>
        <dbReference type="EMBL" id="RJF34785.1"/>
    </source>
</evidence>
<feature type="domain" description="PAC" evidence="22">
    <location>
        <begin position="347"/>
        <end position="400"/>
    </location>
</feature>
<dbReference type="InterPro" id="IPR036097">
    <property type="entry name" value="HisK_dim/P_sf"/>
</dbReference>
<evidence type="ECO:0000256" key="13">
    <source>
        <dbReference type="ARBA" id="ARBA00023136"/>
    </source>
</evidence>
<evidence type="ECO:0000259" key="23">
    <source>
        <dbReference type="PROSITE" id="PS50924"/>
    </source>
</evidence>
<name>A0A3A3F0H4_9GAMM</name>
<evidence type="ECO:0000256" key="3">
    <source>
        <dbReference type="ARBA" id="ARBA00012438"/>
    </source>
</evidence>
<dbReference type="Pfam" id="PF03707">
    <property type="entry name" value="MHYT"/>
    <property type="match status" value="2"/>
</dbReference>
<dbReference type="GO" id="GO:0005524">
    <property type="term" value="F:ATP binding"/>
    <property type="evidence" value="ECO:0007669"/>
    <property type="project" value="UniProtKB-KW"/>
</dbReference>
<dbReference type="PROSITE" id="PS50112">
    <property type="entry name" value="PAS"/>
    <property type="match status" value="2"/>
</dbReference>
<dbReference type="Pfam" id="PF02518">
    <property type="entry name" value="HATPase_c"/>
    <property type="match status" value="1"/>
</dbReference>
<dbReference type="InterPro" id="IPR003661">
    <property type="entry name" value="HisK_dim/P_dom"/>
</dbReference>
<evidence type="ECO:0000256" key="14">
    <source>
        <dbReference type="ARBA" id="ARBA00059827"/>
    </source>
</evidence>
<dbReference type="InterPro" id="IPR000700">
    <property type="entry name" value="PAS-assoc_C"/>
</dbReference>
<keyword evidence="12" id="KW-0902">Two-component regulatory system</keyword>
<dbReference type="Pfam" id="PF00512">
    <property type="entry name" value="HisKA"/>
    <property type="match status" value="1"/>
</dbReference>
<proteinExistence type="predicted"/>
<feature type="domain" description="PAC" evidence="22">
    <location>
        <begin position="478"/>
        <end position="530"/>
    </location>
</feature>
<protein>
    <recommendedName>
        <fullName evidence="15">Sensor protein FixL</fullName>
        <ecNumber evidence="3">2.7.13.3</ecNumber>
    </recommendedName>
</protein>
<evidence type="ECO:0000313" key="25">
    <source>
        <dbReference type="Proteomes" id="UP000265938"/>
    </source>
</evidence>
<evidence type="ECO:0000256" key="4">
    <source>
        <dbReference type="ARBA" id="ARBA00022475"/>
    </source>
</evidence>
<feature type="domain" description="Response regulatory" evidence="20">
    <location>
        <begin position="785"/>
        <end position="904"/>
    </location>
</feature>
<evidence type="ECO:0000256" key="17">
    <source>
        <dbReference type="PROSITE-ProRule" id="PRU00244"/>
    </source>
</evidence>
<evidence type="ECO:0000259" key="21">
    <source>
        <dbReference type="PROSITE" id="PS50112"/>
    </source>
</evidence>
<dbReference type="SMART" id="SM00086">
    <property type="entry name" value="PAC"/>
    <property type="match status" value="2"/>
</dbReference>
<keyword evidence="10" id="KW-0067">ATP-binding</keyword>
<evidence type="ECO:0000256" key="6">
    <source>
        <dbReference type="ARBA" id="ARBA00022679"/>
    </source>
</evidence>
<dbReference type="InterPro" id="IPR035965">
    <property type="entry name" value="PAS-like_dom_sf"/>
</dbReference>